<dbReference type="RefSeq" id="WP_091547760.1">
    <property type="nucleotide sequence ID" value="NZ_FMUS01000068.1"/>
</dbReference>
<dbReference type="AlphaFoldDB" id="A0A1G5LGB1"/>
<evidence type="ECO:0000313" key="3">
    <source>
        <dbReference type="Proteomes" id="UP000198636"/>
    </source>
</evidence>
<accession>A0A1G5LGB1</accession>
<keyword evidence="1" id="KW-1133">Transmembrane helix</keyword>
<feature type="transmembrane region" description="Helical" evidence="1">
    <location>
        <begin position="186"/>
        <end position="206"/>
    </location>
</feature>
<feature type="transmembrane region" description="Helical" evidence="1">
    <location>
        <begin position="121"/>
        <end position="137"/>
    </location>
</feature>
<sequence length="351" mass="41444">MKIKKGQRLKEVQKVTEGSTRLTLVTLTMTFFFFLLINFIKQMNQSGYKVSTESTLVYPVDFYTIPVLITSLLFVLFFAIRYCVHEFHTFVNFINISEMKEYEERANNSFKSFLINFKEQLVIIAISLTLFSTIYGMNSKLNFFLFLGSVITVLLLVLIIEIRTWEIKIKKVGYMRRNFNYIFENGFMYLFKLIIFGLCFLILIQLQSRYVFNEYFSGYVIEFISGESPVISIIARFNVSEDLEILIHDKHENAQKIEKCYYSIKSAHFVKEKNELETSVGLFGVKNDYYYDLKSGFEKYHLLIPIDNYLNEGMNRVEISFSNKRQSILIVNYIYWDMVSGEFIESIIENM</sequence>
<keyword evidence="1" id="KW-0472">Membrane</keyword>
<feature type="transmembrane region" description="Helical" evidence="1">
    <location>
        <begin position="60"/>
        <end position="80"/>
    </location>
</feature>
<dbReference type="EMBL" id="FMUS01000068">
    <property type="protein sequence ID" value="SCZ11872.1"/>
    <property type="molecule type" value="Genomic_DNA"/>
</dbReference>
<organism evidence="2 3">
    <name type="scientific">Alkaliphilus peptidifermentans DSM 18978</name>
    <dbReference type="NCBI Taxonomy" id="1120976"/>
    <lineage>
        <taxon>Bacteria</taxon>
        <taxon>Bacillati</taxon>
        <taxon>Bacillota</taxon>
        <taxon>Clostridia</taxon>
        <taxon>Peptostreptococcales</taxon>
        <taxon>Natronincolaceae</taxon>
        <taxon>Alkaliphilus</taxon>
    </lineage>
</organism>
<evidence type="ECO:0000313" key="2">
    <source>
        <dbReference type="EMBL" id="SCZ11872.1"/>
    </source>
</evidence>
<name>A0A1G5LGB1_9FIRM</name>
<evidence type="ECO:0000256" key="1">
    <source>
        <dbReference type="SAM" id="Phobius"/>
    </source>
</evidence>
<keyword evidence="1" id="KW-0812">Transmembrane</keyword>
<reference evidence="2 3" key="1">
    <citation type="submission" date="2016-10" db="EMBL/GenBank/DDBJ databases">
        <authorList>
            <person name="de Groot N.N."/>
        </authorList>
    </citation>
    <scope>NUCLEOTIDE SEQUENCE [LARGE SCALE GENOMIC DNA]</scope>
    <source>
        <strain evidence="2 3">DSM 18978</strain>
    </source>
</reference>
<gene>
    <name evidence="2" type="ORF">SAMN03080606_04390</name>
</gene>
<feature type="transmembrane region" description="Helical" evidence="1">
    <location>
        <begin position="143"/>
        <end position="165"/>
    </location>
</feature>
<dbReference type="Proteomes" id="UP000198636">
    <property type="component" value="Unassembled WGS sequence"/>
</dbReference>
<feature type="transmembrane region" description="Helical" evidence="1">
    <location>
        <begin position="21"/>
        <end position="40"/>
    </location>
</feature>
<protein>
    <submittedName>
        <fullName evidence="2">Uncharacterized protein</fullName>
    </submittedName>
</protein>
<proteinExistence type="predicted"/>
<keyword evidence="3" id="KW-1185">Reference proteome</keyword>